<evidence type="ECO:0000313" key="4">
    <source>
        <dbReference type="RefSeq" id="XP_030751060.1"/>
    </source>
</evidence>
<evidence type="ECO:0000256" key="1">
    <source>
        <dbReference type="SAM" id="Coils"/>
    </source>
</evidence>
<keyword evidence="1" id="KW-0175">Coiled coil</keyword>
<feature type="coiled-coil region" evidence="1">
    <location>
        <begin position="56"/>
        <end position="90"/>
    </location>
</feature>
<organism evidence="3 4">
    <name type="scientific">Sitophilus oryzae</name>
    <name type="common">Rice weevil</name>
    <name type="synonym">Curculio oryzae</name>
    <dbReference type="NCBI Taxonomy" id="7048"/>
    <lineage>
        <taxon>Eukaryota</taxon>
        <taxon>Metazoa</taxon>
        <taxon>Ecdysozoa</taxon>
        <taxon>Arthropoda</taxon>
        <taxon>Hexapoda</taxon>
        <taxon>Insecta</taxon>
        <taxon>Pterygota</taxon>
        <taxon>Neoptera</taxon>
        <taxon>Endopterygota</taxon>
        <taxon>Coleoptera</taxon>
        <taxon>Polyphaga</taxon>
        <taxon>Cucujiformia</taxon>
        <taxon>Curculionidae</taxon>
        <taxon>Dryophthorinae</taxon>
        <taxon>Sitophilus</taxon>
    </lineage>
</organism>
<keyword evidence="3" id="KW-1185">Reference proteome</keyword>
<dbReference type="OrthoDB" id="6818847at2759"/>
<dbReference type="GeneID" id="115878656"/>
<gene>
    <name evidence="4" type="primary">LOC115878656</name>
</gene>
<dbReference type="Proteomes" id="UP000504635">
    <property type="component" value="Unplaced"/>
</dbReference>
<dbReference type="RefSeq" id="XP_030751060.1">
    <property type="nucleotide sequence ID" value="XM_030895200.1"/>
</dbReference>
<name>A0A6J2XJF9_SITOR</name>
<accession>A0A6J2XJF9</accession>
<dbReference type="AlphaFoldDB" id="A0A6J2XJF9"/>
<feature type="region of interest" description="Disordered" evidence="2">
    <location>
        <begin position="348"/>
        <end position="384"/>
    </location>
</feature>
<evidence type="ECO:0000313" key="3">
    <source>
        <dbReference type="Proteomes" id="UP000504635"/>
    </source>
</evidence>
<sequence length="403" mass="47291">MEYNNFDGHQSNDSRKVRYASGSDIDIGEDCSEISRSSLKCIGDANSDVSVSTSILDFEDLDAKSLKRKLEEYEYKNKYLQNEIGKINTELVNERVKTTSLEKKLQFVKDNQEVFMRLKEAYINMKYNEAAGRKMIEIREKGIQTWKGVLCSSCIESEDLRRQIEILVQKYSQVFVASPGEIEQLVNTVKYLKDLIVRREESWSINMERENKLQRHIEILKQENESLRKCMDKEPGADELHNTHMKPDERIIEEEKVETMRKCMECMHKDMEKLKKIIVKFDRSFRCETQQNQSNIVYPLNDKEEKIVQQLVKKCSSNRIIKPFKDNTIISRYNSKIPQPIIDHVRSRSLSADKANLPQHRRPSSPIRTSRRRSDSASKFVHRTHSPDRKTECAIMMMDCLFD</sequence>
<reference evidence="4" key="1">
    <citation type="submission" date="2025-08" db="UniProtKB">
        <authorList>
            <consortium name="RefSeq"/>
        </authorList>
    </citation>
    <scope>IDENTIFICATION</scope>
    <source>
        <tissue evidence="4">Gonads</tissue>
    </source>
</reference>
<dbReference type="InParanoid" id="A0A6J2XJF9"/>
<protein>
    <submittedName>
        <fullName evidence="4">GRIP domain-containing protein RUD3-like isoform X1</fullName>
    </submittedName>
</protein>
<proteinExistence type="predicted"/>
<dbReference type="KEGG" id="soy:115878656"/>
<evidence type="ECO:0000256" key="2">
    <source>
        <dbReference type="SAM" id="MobiDB-lite"/>
    </source>
</evidence>